<dbReference type="Proteomes" id="UP000199245">
    <property type="component" value="Unassembled WGS sequence"/>
</dbReference>
<organism evidence="1 2">
    <name type="scientific">Bradyrhizobium brasilense</name>
    <dbReference type="NCBI Taxonomy" id="1419277"/>
    <lineage>
        <taxon>Bacteria</taxon>
        <taxon>Pseudomonadati</taxon>
        <taxon>Pseudomonadota</taxon>
        <taxon>Alphaproteobacteria</taxon>
        <taxon>Hyphomicrobiales</taxon>
        <taxon>Nitrobacteraceae</taxon>
        <taxon>Bradyrhizobium</taxon>
    </lineage>
</organism>
<dbReference type="RefSeq" id="WP_092082076.1">
    <property type="nucleotide sequence ID" value="NZ_FMZW01000007.1"/>
</dbReference>
<protein>
    <submittedName>
        <fullName evidence="1">Uncharacterized protein</fullName>
    </submittedName>
</protein>
<sequence>MLEGKWTYRSFHNRAAPVDGDPQKALRLIFAEAVFTFEVTDTMLTGTLDWQGGGLNLQGTIQPANAAAPLSVAIVGTGRPDTDTAGWEYDYRASLAYQWPNGVDQIPALVGTVIRAKPHNGAPAGYVASFIAVKQS</sequence>
<proteinExistence type="predicted"/>
<dbReference type="AlphaFoldDB" id="A0A1G6RXX1"/>
<name>A0A1G6RXX1_9BRAD</name>
<reference evidence="1 2" key="1">
    <citation type="submission" date="2016-10" db="EMBL/GenBank/DDBJ databases">
        <authorList>
            <person name="de Groot N.N."/>
        </authorList>
    </citation>
    <scope>NUCLEOTIDE SEQUENCE [LARGE SCALE GENOMIC DNA]</scope>
    <source>
        <strain evidence="1 2">R5</strain>
    </source>
</reference>
<evidence type="ECO:0000313" key="1">
    <source>
        <dbReference type="EMBL" id="SDD09271.1"/>
    </source>
</evidence>
<dbReference type="EMBL" id="FMZW01000007">
    <property type="protein sequence ID" value="SDD09271.1"/>
    <property type="molecule type" value="Genomic_DNA"/>
</dbReference>
<gene>
    <name evidence="1" type="ORF">SAMN05216337_1007165</name>
</gene>
<evidence type="ECO:0000313" key="2">
    <source>
        <dbReference type="Proteomes" id="UP000199245"/>
    </source>
</evidence>
<accession>A0A1G6RXX1</accession>